<dbReference type="KEGG" id="ela:UCREL1_10523"/>
<feature type="compositionally biased region" description="Pro residues" evidence="3">
    <location>
        <begin position="55"/>
        <end position="66"/>
    </location>
</feature>
<feature type="compositionally biased region" description="Pro residues" evidence="3">
    <location>
        <begin position="588"/>
        <end position="598"/>
    </location>
</feature>
<reference evidence="6" key="1">
    <citation type="journal article" date="2013" name="Genome Announc.">
        <title>Draft genome sequence of the grapevine dieback fungus Eutypa lata UCR-EL1.</title>
        <authorList>
            <person name="Blanco-Ulate B."/>
            <person name="Rolshausen P.E."/>
            <person name="Cantu D."/>
        </authorList>
    </citation>
    <scope>NUCLEOTIDE SEQUENCE [LARGE SCALE GENOMIC DNA]</scope>
    <source>
        <strain evidence="6">UCR-EL1</strain>
    </source>
</reference>
<feature type="region of interest" description="Disordered" evidence="3">
    <location>
        <begin position="1"/>
        <end position="69"/>
    </location>
</feature>
<sequence length="629" mass="70188">MADVESSELSSLSSLSPAPSDDEGDVELKQDKGILKFFHKLPKGTKPTAPEREPTPPAPKRPPSPPHDYVLADNPDIAFIVMFRSRFSDALPKSLVNFGPQELERDVTDSIPGQRVEHFLCAVLGLLLNRKQDVKPGHYNRALEDAISSHKNQWPRAWEDKNPLSGGNTFTTMNPTQRLTLLRTLILWALSSSEVVKGIINKSYKSRHEDDLNQPLSVQPWGSDSDKRRYYLIEGLDDTAFRVYRESNPQGFNRTWWSVAGSIEELNTLVDKLQTIDGGPKARKLAQKILAAIPRFEATEEKRRRREYRQMQKERFKRPEPGFSMYEGRTRGKRIKYTYSDDEDFLTDSSNRRSARNTGTSTPAEPAGPVTTASGRQIKAPSRMTVDSSNNIVTTSPDGDNETVRSKESSVGPTGRPKRSAAVNHGTNGWSSTNTKGQSYNSMDDDEDEDESSPDLGDDEEDHVPDETEEEEEEEEDFNEDEDMADDDLENGSTKSHIVTMKIPTKGGSPEDKKDKALHLDDYRYNGSGSKLRSTEPTAEEDNAPVERSEESIAVATTKKRKTPEPSSQAAEAEKEEEKDVEVSPDQPQHPPTTPGPLPSTSLAFRKSPDKMKQGLAQPPPQQPVDVGR</sequence>
<dbReference type="Proteomes" id="UP000012174">
    <property type="component" value="Unassembled WGS sequence"/>
</dbReference>
<feature type="compositionally biased region" description="Basic and acidic residues" evidence="3">
    <location>
        <begin position="509"/>
        <end position="524"/>
    </location>
</feature>
<dbReference type="HOGENOM" id="CLU_023536_0_0_1"/>
<feature type="domain" description="WHIM1" evidence="4">
    <location>
        <begin position="156"/>
        <end position="201"/>
    </location>
</feature>
<evidence type="ECO:0000313" key="5">
    <source>
        <dbReference type="EMBL" id="EMR62542.1"/>
    </source>
</evidence>
<feature type="compositionally biased region" description="Low complexity" evidence="3">
    <location>
        <begin position="7"/>
        <end position="16"/>
    </location>
</feature>
<dbReference type="GO" id="GO:0005634">
    <property type="term" value="C:nucleus"/>
    <property type="evidence" value="ECO:0007669"/>
    <property type="project" value="UniProtKB-SubCell"/>
</dbReference>
<protein>
    <recommendedName>
        <fullName evidence="4">WHIM1 domain-containing protein</fullName>
    </recommendedName>
</protein>
<evidence type="ECO:0000256" key="3">
    <source>
        <dbReference type="SAM" id="MobiDB-lite"/>
    </source>
</evidence>
<evidence type="ECO:0000256" key="2">
    <source>
        <dbReference type="ARBA" id="ARBA00023242"/>
    </source>
</evidence>
<dbReference type="PANTHER" id="PTHR42107:SF1">
    <property type="entry name" value="WHIM1 DOMAIN-CONTAINING PROTEIN"/>
    <property type="match status" value="1"/>
</dbReference>
<keyword evidence="2" id="KW-0539">Nucleus</keyword>
<dbReference type="Pfam" id="PF15612">
    <property type="entry name" value="WHIM1"/>
    <property type="match status" value="1"/>
</dbReference>
<gene>
    <name evidence="5" type="ORF">UCREL1_10523</name>
</gene>
<proteinExistence type="predicted"/>
<name>M7SEE9_EUTLA</name>
<feature type="region of interest" description="Disordered" evidence="3">
    <location>
        <begin position="342"/>
        <end position="629"/>
    </location>
</feature>
<dbReference type="InterPro" id="IPR028942">
    <property type="entry name" value="WHIM1_dom"/>
</dbReference>
<feature type="compositionally biased region" description="Polar residues" evidence="3">
    <location>
        <begin position="527"/>
        <end position="537"/>
    </location>
</feature>
<feature type="compositionally biased region" description="Acidic residues" evidence="3">
    <location>
        <begin position="443"/>
        <end position="490"/>
    </location>
</feature>
<feature type="compositionally biased region" description="Basic and acidic residues" evidence="3">
    <location>
        <begin position="300"/>
        <end position="320"/>
    </location>
</feature>
<feature type="compositionally biased region" description="Basic and acidic residues" evidence="3">
    <location>
        <begin position="572"/>
        <end position="582"/>
    </location>
</feature>
<feature type="region of interest" description="Disordered" evidence="3">
    <location>
        <begin position="300"/>
        <end position="329"/>
    </location>
</feature>
<evidence type="ECO:0000259" key="4">
    <source>
        <dbReference type="Pfam" id="PF15612"/>
    </source>
</evidence>
<dbReference type="EMBL" id="KB707420">
    <property type="protein sequence ID" value="EMR62542.1"/>
    <property type="molecule type" value="Genomic_DNA"/>
</dbReference>
<dbReference type="eggNOG" id="ENOG502QSZU">
    <property type="taxonomic scope" value="Eukaryota"/>
</dbReference>
<keyword evidence="6" id="KW-1185">Reference proteome</keyword>
<evidence type="ECO:0000313" key="6">
    <source>
        <dbReference type="Proteomes" id="UP000012174"/>
    </source>
</evidence>
<dbReference type="OrthoDB" id="349045at2759"/>
<dbReference type="PANTHER" id="PTHR42107">
    <property type="entry name" value="YALI0D24453P"/>
    <property type="match status" value="1"/>
</dbReference>
<evidence type="ECO:0000256" key="1">
    <source>
        <dbReference type="ARBA" id="ARBA00004123"/>
    </source>
</evidence>
<accession>M7SEE9</accession>
<feature type="compositionally biased region" description="Polar residues" evidence="3">
    <location>
        <begin position="425"/>
        <end position="442"/>
    </location>
</feature>
<dbReference type="AlphaFoldDB" id="M7SEE9"/>
<organism evidence="5 6">
    <name type="scientific">Eutypa lata (strain UCR-EL1)</name>
    <name type="common">Grapevine dieback disease fungus</name>
    <name type="synonym">Eutypa armeniacae</name>
    <dbReference type="NCBI Taxonomy" id="1287681"/>
    <lineage>
        <taxon>Eukaryota</taxon>
        <taxon>Fungi</taxon>
        <taxon>Dikarya</taxon>
        <taxon>Ascomycota</taxon>
        <taxon>Pezizomycotina</taxon>
        <taxon>Sordariomycetes</taxon>
        <taxon>Xylariomycetidae</taxon>
        <taxon>Xylariales</taxon>
        <taxon>Diatrypaceae</taxon>
        <taxon>Eutypa</taxon>
    </lineage>
</organism>
<comment type="subcellular location">
    <subcellularLocation>
        <location evidence="1">Nucleus</location>
    </subcellularLocation>
</comment>
<dbReference type="OMA" id="HYGPQDI"/>
<feature type="compositionally biased region" description="Polar residues" evidence="3">
    <location>
        <begin position="385"/>
        <end position="398"/>
    </location>
</feature>